<keyword evidence="8" id="KW-1185">Reference proteome</keyword>
<feature type="transmembrane region" description="Helical" evidence="5">
    <location>
        <begin position="375"/>
        <end position="393"/>
    </location>
</feature>
<dbReference type="InterPro" id="IPR020846">
    <property type="entry name" value="MFS_dom"/>
</dbReference>
<dbReference type="AlphaFoldDB" id="A0AA36GHQ8"/>
<accession>A0AA36GHQ8</accession>
<comment type="caution">
    <text evidence="7">The sequence shown here is derived from an EMBL/GenBank/DDBJ whole genome shotgun (WGS) entry which is preliminary data.</text>
</comment>
<evidence type="ECO:0000256" key="4">
    <source>
        <dbReference type="ARBA" id="ARBA00023136"/>
    </source>
</evidence>
<dbReference type="InterPro" id="IPR005829">
    <property type="entry name" value="Sugar_transporter_CS"/>
</dbReference>
<dbReference type="Pfam" id="PF00083">
    <property type="entry name" value="Sugar_tr"/>
    <property type="match status" value="1"/>
</dbReference>
<dbReference type="InterPro" id="IPR045263">
    <property type="entry name" value="GLUT"/>
</dbReference>
<evidence type="ECO:0000256" key="5">
    <source>
        <dbReference type="SAM" id="Phobius"/>
    </source>
</evidence>
<dbReference type="Proteomes" id="UP001177023">
    <property type="component" value="Unassembled WGS sequence"/>
</dbReference>
<feature type="transmembrane region" description="Helical" evidence="5">
    <location>
        <begin position="105"/>
        <end position="127"/>
    </location>
</feature>
<gene>
    <name evidence="7" type="ORF">MSPICULIGERA_LOCUS23783</name>
</gene>
<keyword evidence="2 5" id="KW-0812">Transmembrane</keyword>
<dbReference type="InterPro" id="IPR005828">
    <property type="entry name" value="MFS_sugar_transport-like"/>
</dbReference>
<dbReference type="Gene3D" id="1.20.1250.20">
    <property type="entry name" value="MFS general substrate transporter like domains"/>
    <property type="match status" value="1"/>
</dbReference>
<keyword evidence="4 5" id="KW-0472">Membrane</keyword>
<evidence type="ECO:0000256" key="2">
    <source>
        <dbReference type="ARBA" id="ARBA00022692"/>
    </source>
</evidence>
<dbReference type="GO" id="GO:0015149">
    <property type="term" value="F:hexose transmembrane transporter activity"/>
    <property type="evidence" value="ECO:0007669"/>
    <property type="project" value="TreeGrafter"/>
</dbReference>
<dbReference type="PROSITE" id="PS50850">
    <property type="entry name" value="MFS"/>
    <property type="match status" value="1"/>
</dbReference>
<feature type="transmembrane region" description="Helical" evidence="5">
    <location>
        <begin position="347"/>
        <end position="369"/>
    </location>
</feature>
<evidence type="ECO:0000313" key="8">
    <source>
        <dbReference type="Proteomes" id="UP001177023"/>
    </source>
</evidence>
<evidence type="ECO:0000259" key="6">
    <source>
        <dbReference type="PROSITE" id="PS50850"/>
    </source>
</evidence>
<comment type="subcellular location">
    <subcellularLocation>
        <location evidence="1">Membrane</location>
        <topology evidence="1">Multi-pass membrane protein</topology>
    </subcellularLocation>
</comment>
<keyword evidence="3 5" id="KW-1133">Transmembrane helix</keyword>
<feature type="transmembrane region" description="Helical" evidence="5">
    <location>
        <begin position="414"/>
        <end position="434"/>
    </location>
</feature>
<organism evidence="7 8">
    <name type="scientific">Mesorhabditis spiculigera</name>
    <dbReference type="NCBI Taxonomy" id="96644"/>
    <lineage>
        <taxon>Eukaryota</taxon>
        <taxon>Metazoa</taxon>
        <taxon>Ecdysozoa</taxon>
        <taxon>Nematoda</taxon>
        <taxon>Chromadorea</taxon>
        <taxon>Rhabditida</taxon>
        <taxon>Rhabditina</taxon>
        <taxon>Rhabditomorpha</taxon>
        <taxon>Rhabditoidea</taxon>
        <taxon>Rhabditidae</taxon>
        <taxon>Mesorhabditinae</taxon>
        <taxon>Mesorhabditis</taxon>
    </lineage>
</organism>
<feature type="transmembrane region" description="Helical" evidence="5">
    <location>
        <begin position="133"/>
        <end position="155"/>
    </location>
</feature>
<dbReference type="PROSITE" id="PS00216">
    <property type="entry name" value="SUGAR_TRANSPORT_1"/>
    <property type="match status" value="1"/>
</dbReference>
<feature type="transmembrane region" description="Helical" evidence="5">
    <location>
        <begin position="167"/>
        <end position="186"/>
    </location>
</feature>
<feature type="transmembrane region" description="Helical" evidence="5">
    <location>
        <begin position="21"/>
        <end position="42"/>
    </location>
</feature>
<proteinExistence type="predicted"/>
<dbReference type="GO" id="GO:0016020">
    <property type="term" value="C:membrane"/>
    <property type="evidence" value="ECO:0007669"/>
    <property type="project" value="UniProtKB-SubCell"/>
</dbReference>
<protein>
    <recommendedName>
        <fullName evidence="6">Major facilitator superfamily (MFS) profile domain-containing protein</fullName>
    </recommendedName>
</protein>
<feature type="transmembrane region" description="Helical" evidence="5">
    <location>
        <begin position="319"/>
        <end position="340"/>
    </location>
</feature>
<evidence type="ECO:0000313" key="7">
    <source>
        <dbReference type="EMBL" id="CAJ0585772.1"/>
    </source>
</evidence>
<dbReference type="SUPFAM" id="SSF103473">
    <property type="entry name" value="MFS general substrate transporter"/>
    <property type="match status" value="1"/>
</dbReference>
<name>A0AA36GHQ8_9BILA</name>
<dbReference type="InterPro" id="IPR036259">
    <property type="entry name" value="MFS_trans_sf"/>
</dbReference>
<dbReference type="EMBL" id="CATQJA010002706">
    <property type="protein sequence ID" value="CAJ0585772.1"/>
    <property type="molecule type" value="Genomic_DNA"/>
</dbReference>
<feature type="transmembrane region" description="Helical" evidence="5">
    <location>
        <begin position="446"/>
        <end position="464"/>
    </location>
</feature>
<feature type="non-terminal residue" evidence="7">
    <location>
        <position position="516"/>
    </location>
</feature>
<evidence type="ECO:0000256" key="3">
    <source>
        <dbReference type="ARBA" id="ARBA00022989"/>
    </source>
</evidence>
<dbReference type="PANTHER" id="PTHR23503">
    <property type="entry name" value="SOLUTE CARRIER FAMILY 2"/>
    <property type="match status" value="1"/>
</dbReference>
<feature type="transmembrane region" description="Helical" evidence="5">
    <location>
        <begin position="70"/>
        <end position="93"/>
    </location>
</feature>
<feature type="domain" description="Major facilitator superfamily (MFS) profile" evidence="6">
    <location>
        <begin position="29"/>
        <end position="471"/>
    </location>
</feature>
<dbReference type="PANTHER" id="PTHR23503:SF123">
    <property type="entry name" value="MAJOR FACILITATOR SUPERFAMILY (MFS) PROFILE DOMAIN-CONTAINING PROTEIN"/>
    <property type="match status" value="1"/>
</dbReference>
<feature type="transmembrane region" description="Helical" evidence="5">
    <location>
        <begin position="198"/>
        <end position="218"/>
    </location>
</feature>
<evidence type="ECO:0000256" key="1">
    <source>
        <dbReference type="ARBA" id="ARBA00004141"/>
    </source>
</evidence>
<reference evidence="7" key="1">
    <citation type="submission" date="2023-06" db="EMBL/GenBank/DDBJ databases">
        <authorList>
            <person name="Delattre M."/>
        </authorList>
    </citation>
    <scope>NUCLEOTIDE SEQUENCE</scope>
    <source>
        <strain evidence="7">AF72</strain>
    </source>
</reference>
<sequence length="516" mass="57848">MPFGLPVRIRIRMDYLPSWPLGIRIASQCIFGSFTTYLILGFSTLAEPLERMYNESIYYHYGVVLDRQSFAYIVGMISAAKIIGSMFSLMALYPLMDTLGRRVMALHFPCLLGGVIGAACQILSKVLLSVELFFLGELFIGAAFPLMNYASIMYLSECAPNRIRGATALILGTSGITAWIGMSVLAKPHVFGSFENWHYIPLISAIMAVIHFAICVMFPESPKYLFYQGKIAEASRAIKIFHGPDVKVEEILEQYGREHHHPLEEQATLWKVWQDTEYREALLIVLLFDLTNQLSPNNIDVNYHVAIRKKLGYNVDEIMFQRILISGSLFPLNFVAAYAVERFGRRFITAFCGVALFIQVLFLASGQVLYDLGQIGLLSKITGTAVNLLGNLVSNSGFGNMTYLMMAELCVPSIRTAVAQTAALVAMVGQMVVFSTYPPLINSIGAWYYAITGFFVVTLFTAILRRLPETRRLSVNAIIDNLEQVVRSRANTYQIRSRAHTEQDPLLGRRNTGDYY</sequence>